<dbReference type="InterPro" id="IPR002885">
    <property type="entry name" value="PPR_rpt"/>
</dbReference>
<dbReference type="AlphaFoldDB" id="A0A834R973"/>
<evidence type="ECO:0000256" key="4">
    <source>
        <dbReference type="PROSITE-ProRule" id="PRU00339"/>
    </source>
</evidence>
<dbReference type="Gene3D" id="1.25.40.10">
    <property type="entry name" value="Tetratricopeptide repeat domain"/>
    <property type="match status" value="2"/>
</dbReference>
<dbReference type="Pfam" id="PF13181">
    <property type="entry name" value="TPR_8"/>
    <property type="match status" value="2"/>
</dbReference>
<feature type="transmembrane region" description="Helical" evidence="6">
    <location>
        <begin position="45"/>
        <end position="70"/>
    </location>
</feature>
<name>A0A834R973_SARSC</name>
<accession>A0A834R973</accession>
<keyword evidence="9" id="KW-1185">Reference proteome</keyword>
<dbReference type="PANTHER" id="PTHR16193">
    <property type="entry name" value="TETRATRICOPEPTIDE REPEAT PROTEIN 27"/>
    <property type="match status" value="1"/>
</dbReference>
<feature type="repeat" description="PPR" evidence="5">
    <location>
        <begin position="480"/>
        <end position="514"/>
    </location>
</feature>
<dbReference type="InterPro" id="IPR044244">
    <property type="entry name" value="TTC27/Emw1"/>
</dbReference>
<organism evidence="7">
    <name type="scientific">Sarcoptes scabiei</name>
    <name type="common">Itch mite</name>
    <name type="synonym">Acarus scabiei</name>
    <dbReference type="NCBI Taxonomy" id="52283"/>
    <lineage>
        <taxon>Eukaryota</taxon>
        <taxon>Metazoa</taxon>
        <taxon>Ecdysozoa</taxon>
        <taxon>Arthropoda</taxon>
        <taxon>Chelicerata</taxon>
        <taxon>Arachnida</taxon>
        <taxon>Acari</taxon>
        <taxon>Acariformes</taxon>
        <taxon>Sarcoptiformes</taxon>
        <taxon>Astigmata</taxon>
        <taxon>Psoroptidia</taxon>
        <taxon>Sarcoptoidea</taxon>
        <taxon>Sarcoptidae</taxon>
        <taxon>Sarcoptinae</taxon>
        <taxon>Sarcoptes</taxon>
    </lineage>
</organism>
<keyword evidence="6" id="KW-0812">Transmembrane</keyword>
<protein>
    <submittedName>
        <fullName evidence="7">Tetratricopeptide repeat protein 27</fullName>
    </submittedName>
</protein>
<feature type="repeat" description="TPR" evidence="4">
    <location>
        <begin position="613"/>
        <end position="646"/>
    </location>
</feature>
<dbReference type="Pfam" id="PF01535">
    <property type="entry name" value="PPR"/>
    <property type="match status" value="1"/>
</dbReference>
<dbReference type="PROSITE" id="PS50005">
    <property type="entry name" value="TPR"/>
    <property type="match status" value="3"/>
</dbReference>
<evidence type="ECO:0000256" key="6">
    <source>
        <dbReference type="SAM" id="Phobius"/>
    </source>
</evidence>
<feature type="repeat" description="TPR" evidence="4">
    <location>
        <begin position="543"/>
        <end position="576"/>
    </location>
</feature>
<keyword evidence="2 4" id="KW-0802">TPR repeat</keyword>
<evidence type="ECO:0000313" key="8">
    <source>
        <dbReference type="EnsemblMetazoa" id="KAF7492542.1"/>
    </source>
</evidence>
<evidence type="ECO:0000313" key="7">
    <source>
        <dbReference type="EMBL" id="KAF7492542.1"/>
    </source>
</evidence>
<gene>
    <name evidence="7" type="ORF">SSS_2804</name>
</gene>
<sequence length="858" mass="101286">MQIDTKRMLRLELMGNKILAKTSVPFINVAALNSKIFDSNSSRTLFTNFVILILTLFKLSWIVIISVTMISEPLEPKDFRNFKDLEQFNGEILKNYITALDGFDLLHSRFNNELIWEFFDLESKELQILSIEYSLTIDQTCCIYTAVKDEIFLKFSRWIFDFIEKIESNIFSSQSLAHFHYLLWSIRAMTLHQVSLNSRSKSLLERIQKLMEKVSIYLSDETNFPMPKSFRMNVFIEFANTMIVFDEQKSAEKFLNFAKNNSDISFDLVGRLGLRTKFQQKPLSQLMIDFKRLKVESSNETDDIAEQKNEIAKKYYLPKDEPLDDNTLLTQIRFVNEDLTEIKQEEINLDVLEQLLIFIALKYKEKFEPKEDNLLREELLTFISFILSHCTNWVICFNSLEMRSIYEFSNRRCAERSAKQMFHLYNSLKYQSGHLDQEIENRIHHFYSILTTSYWKIEKNYADMLLALGRIESALKIYKNNNHWNEIIACYCRLNQMNEAERVIRKCLEENPEQPDLYCYLGEITKNIEHYRTAWEKSKHRCVRAAKMLGHHYFKIKDYDQALVHYRESVEADPSQTDVWFRIGYIGLIKEDWNLAVEGYRKCLQFEKNDDSFEAWNNLSKAYIKLGEKELAMRTLQEAIKHNFENWKIWENYIATCADLAEINEVIEAWNRLIDIKKSYVDDQIADILLKCVEDQTQFIPKTLKLFERVTSTSPGTAKTWQLYAKLLILAKKNERIDSETSIASDEIVKCMEKAQRQALSADWDKSVVKIIEIYDFYAELIKDFFEYINLGPIENSLNILNSLKLSTRSILIRVEKNKEDLQYDDQQQSRSRLESKIKIIDDLHKEIVGRINNSSDS</sequence>
<dbReference type="OrthoDB" id="1936594at2759"/>
<dbReference type="EnsemblMetazoa" id="SSS_2804s_mrna">
    <property type="protein sequence ID" value="KAF7492542.1"/>
    <property type="gene ID" value="SSS_2804"/>
</dbReference>
<feature type="repeat" description="TPR" evidence="4">
    <location>
        <begin position="577"/>
        <end position="610"/>
    </location>
</feature>
<evidence type="ECO:0000256" key="5">
    <source>
        <dbReference type="PROSITE-ProRule" id="PRU00708"/>
    </source>
</evidence>
<dbReference type="InterPro" id="IPR011990">
    <property type="entry name" value="TPR-like_helical_dom_sf"/>
</dbReference>
<reference evidence="9" key="1">
    <citation type="journal article" date="2020" name="PLoS Negl. Trop. Dis.">
        <title>High-quality nuclear genome for Sarcoptes scabiei-A critical resource for a neglected parasite.</title>
        <authorList>
            <person name="Korhonen P.K."/>
            <person name="Gasser R.B."/>
            <person name="Ma G."/>
            <person name="Wang T."/>
            <person name="Stroehlein A.J."/>
            <person name="Young N.D."/>
            <person name="Ang C.S."/>
            <person name="Fernando D.D."/>
            <person name="Lu H.C."/>
            <person name="Taylor S."/>
            <person name="Reynolds S.L."/>
            <person name="Mofiz E."/>
            <person name="Najaraj S.H."/>
            <person name="Gowda H."/>
            <person name="Madugundu A."/>
            <person name="Renuse S."/>
            <person name="Holt D."/>
            <person name="Pandey A."/>
            <person name="Papenfuss A.T."/>
            <person name="Fischer K."/>
        </authorList>
    </citation>
    <scope>NUCLEOTIDE SEQUENCE [LARGE SCALE GENOMIC DNA]</scope>
</reference>
<evidence type="ECO:0000256" key="1">
    <source>
        <dbReference type="ARBA" id="ARBA00022737"/>
    </source>
</evidence>
<dbReference type="InterPro" id="IPR019734">
    <property type="entry name" value="TPR_rpt"/>
</dbReference>
<reference evidence="7" key="2">
    <citation type="submission" date="2020-01" db="EMBL/GenBank/DDBJ databases">
        <authorList>
            <person name="Korhonen P.K.K."/>
            <person name="Guangxu M.G."/>
            <person name="Wang T.W."/>
            <person name="Stroehlein A.J.S."/>
            <person name="Young N.D."/>
            <person name="Ang C.-S.A."/>
            <person name="Fernando D.W.F."/>
            <person name="Lu H.L."/>
            <person name="Taylor S.T."/>
            <person name="Ehtesham M.E.M."/>
            <person name="Najaraj S.H.N."/>
            <person name="Harsha G.H.G."/>
            <person name="Madugundu A.M."/>
            <person name="Renuse S.R."/>
            <person name="Holt D.H."/>
            <person name="Pandey A.P."/>
            <person name="Papenfuss A.P."/>
            <person name="Gasser R.B.G."/>
            <person name="Fischer K.F."/>
        </authorList>
    </citation>
    <scope>NUCLEOTIDE SEQUENCE</scope>
    <source>
        <strain evidence="7">SSS_KF_BRIS2020</strain>
    </source>
</reference>
<dbReference type="SMART" id="SM00028">
    <property type="entry name" value="TPR"/>
    <property type="match status" value="4"/>
</dbReference>
<keyword evidence="6" id="KW-1133">Transmembrane helix</keyword>
<dbReference type="PROSITE" id="PS51375">
    <property type="entry name" value="PPR"/>
    <property type="match status" value="1"/>
</dbReference>
<dbReference type="PANTHER" id="PTHR16193:SF0">
    <property type="entry name" value="TETRATRICOPEPTIDE REPEAT PROTEIN 27"/>
    <property type="match status" value="1"/>
</dbReference>
<evidence type="ECO:0000313" key="9">
    <source>
        <dbReference type="Proteomes" id="UP000070412"/>
    </source>
</evidence>
<proteinExistence type="inferred from homology"/>
<evidence type="ECO:0000256" key="3">
    <source>
        <dbReference type="ARBA" id="ARBA00024020"/>
    </source>
</evidence>
<reference evidence="8" key="3">
    <citation type="submission" date="2022-06" db="UniProtKB">
        <authorList>
            <consortium name="EnsemblMetazoa"/>
        </authorList>
    </citation>
    <scope>IDENTIFICATION</scope>
</reference>
<dbReference type="EMBL" id="WVUK01000056">
    <property type="protein sequence ID" value="KAF7492542.1"/>
    <property type="molecule type" value="Genomic_DNA"/>
</dbReference>
<keyword evidence="1" id="KW-0677">Repeat</keyword>
<dbReference type="Proteomes" id="UP000070412">
    <property type="component" value="Unassembled WGS sequence"/>
</dbReference>
<comment type="similarity">
    <text evidence="3">Belongs to the TTC27 family.</text>
</comment>
<keyword evidence="6" id="KW-0472">Membrane</keyword>
<dbReference type="SUPFAM" id="SSF48452">
    <property type="entry name" value="TPR-like"/>
    <property type="match status" value="2"/>
</dbReference>
<evidence type="ECO:0000256" key="2">
    <source>
        <dbReference type="ARBA" id="ARBA00022803"/>
    </source>
</evidence>